<dbReference type="EMBL" id="JALZ01000086">
    <property type="protein sequence ID" value="ETX10573.1"/>
    <property type="molecule type" value="Genomic_DNA"/>
</dbReference>
<comment type="caution">
    <text evidence="2">The sequence shown here is derived from an EMBL/GenBank/DDBJ whole genome shotgun (WGS) entry which is preliminary data.</text>
</comment>
<dbReference type="InterPro" id="IPR051917">
    <property type="entry name" value="Transposase-Integrase"/>
</dbReference>
<accession>X7E5Y3</accession>
<proteinExistence type="predicted"/>
<dbReference type="InterPro" id="IPR025246">
    <property type="entry name" value="IS30-like_HTH"/>
</dbReference>
<organism evidence="2 3">
    <name type="scientific">Roseivivax halodurans JCM 10272</name>
    <dbReference type="NCBI Taxonomy" id="1449350"/>
    <lineage>
        <taxon>Bacteria</taxon>
        <taxon>Pseudomonadati</taxon>
        <taxon>Pseudomonadota</taxon>
        <taxon>Alphaproteobacteria</taxon>
        <taxon>Rhodobacterales</taxon>
        <taxon>Roseobacteraceae</taxon>
        <taxon>Roseivivax</taxon>
    </lineage>
</organism>
<dbReference type="Pfam" id="PF13936">
    <property type="entry name" value="HTH_38"/>
    <property type="match status" value="1"/>
</dbReference>
<dbReference type="GO" id="GO:0032196">
    <property type="term" value="P:transposition"/>
    <property type="evidence" value="ECO:0007669"/>
    <property type="project" value="TreeGrafter"/>
</dbReference>
<dbReference type="PANTHER" id="PTHR10948">
    <property type="entry name" value="TRANSPOSASE"/>
    <property type="match status" value="1"/>
</dbReference>
<feature type="domain" description="Transposase IS30-like HTH" evidence="1">
    <location>
        <begin position="4"/>
        <end position="47"/>
    </location>
</feature>
<dbReference type="GO" id="GO:0005829">
    <property type="term" value="C:cytosol"/>
    <property type="evidence" value="ECO:0007669"/>
    <property type="project" value="TreeGrafter"/>
</dbReference>
<dbReference type="PATRIC" id="fig|1449350.3.peg.4258"/>
<evidence type="ECO:0000259" key="1">
    <source>
        <dbReference type="Pfam" id="PF13936"/>
    </source>
</evidence>
<dbReference type="PANTHER" id="PTHR10948:SF23">
    <property type="entry name" value="TRANSPOSASE INSI FOR INSERTION SEQUENCE ELEMENT IS30A-RELATED"/>
    <property type="match status" value="1"/>
</dbReference>
<dbReference type="STRING" id="1449350.OCH239_21425"/>
<name>X7E5Y3_9RHOB</name>
<gene>
    <name evidence="2" type="ORF">OCH239_21425</name>
</gene>
<dbReference type="GO" id="GO:0004803">
    <property type="term" value="F:transposase activity"/>
    <property type="evidence" value="ECO:0007669"/>
    <property type="project" value="TreeGrafter"/>
</dbReference>
<evidence type="ECO:0000313" key="2">
    <source>
        <dbReference type="EMBL" id="ETX10573.1"/>
    </source>
</evidence>
<dbReference type="eggNOG" id="COG2826">
    <property type="taxonomic scope" value="Bacteria"/>
</dbReference>
<protein>
    <recommendedName>
        <fullName evidence="1">Transposase IS30-like HTH domain-containing protein</fullName>
    </recommendedName>
</protein>
<evidence type="ECO:0000313" key="3">
    <source>
        <dbReference type="Proteomes" id="UP000022447"/>
    </source>
</evidence>
<sequence length="183" mass="21432">MGKHYSHLALDERLKLAKWRDAKVSMKEIAVRLGRPPCTLYRELRRNRFTDAELPQLYGYYGMNAQSIYAKRRSALRKLVKHTVLKDAVLDHLAAGWSPEQIAGRMYFERHPVRVSHETIYRYVYSEDGRQAGLWRHLPMHRRHRRPRGTRRPHALNLAWKTVSHSARPRLRTANSSATGNAI</sequence>
<keyword evidence="3" id="KW-1185">Reference proteome</keyword>
<dbReference type="Proteomes" id="UP000022447">
    <property type="component" value="Unassembled WGS sequence"/>
</dbReference>
<dbReference type="AlphaFoldDB" id="X7E5Y3"/>
<reference evidence="2 3" key="1">
    <citation type="submission" date="2014-01" db="EMBL/GenBank/DDBJ databases">
        <title>Roseivivax halodurans JCM 10272 Genome Sequencing.</title>
        <authorList>
            <person name="Lai Q."/>
            <person name="Li G."/>
            <person name="Shao Z."/>
        </authorList>
    </citation>
    <scope>NUCLEOTIDE SEQUENCE [LARGE SCALE GENOMIC DNA]</scope>
    <source>
        <strain evidence="2 3">JCM 10272</strain>
    </source>
</reference>